<dbReference type="SMART" id="SM00212">
    <property type="entry name" value="UBCc"/>
    <property type="match status" value="1"/>
</dbReference>
<dbReference type="PANTHER" id="PTHR24067">
    <property type="entry name" value="UBIQUITIN-CONJUGATING ENZYME E2"/>
    <property type="match status" value="1"/>
</dbReference>
<evidence type="ECO:0000313" key="3">
    <source>
        <dbReference type="Proteomes" id="UP000466442"/>
    </source>
</evidence>
<dbReference type="Pfam" id="PF00179">
    <property type="entry name" value="UQ_con"/>
    <property type="match status" value="1"/>
</dbReference>
<protein>
    <recommendedName>
        <fullName evidence="1">UBC core domain-containing protein</fullName>
    </recommendedName>
</protein>
<reference evidence="2" key="1">
    <citation type="journal article" date="2021" name="Mol. Ecol. Resour.">
        <title>Apolygus lucorum genome provides insights into omnivorousness and mesophyll feeding.</title>
        <authorList>
            <person name="Liu Y."/>
            <person name="Liu H."/>
            <person name="Wang H."/>
            <person name="Huang T."/>
            <person name="Liu B."/>
            <person name="Yang B."/>
            <person name="Yin L."/>
            <person name="Li B."/>
            <person name="Zhang Y."/>
            <person name="Zhang S."/>
            <person name="Jiang F."/>
            <person name="Zhang X."/>
            <person name="Ren Y."/>
            <person name="Wang B."/>
            <person name="Wang S."/>
            <person name="Lu Y."/>
            <person name="Wu K."/>
            <person name="Fan W."/>
            <person name="Wang G."/>
        </authorList>
    </citation>
    <scope>NUCLEOTIDE SEQUENCE</scope>
    <source>
        <strain evidence="2">12Hb</strain>
    </source>
</reference>
<accession>A0A8S9Y5R9</accession>
<organism evidence="2 3">
    <name type="scientific">Apolygus lucorum</name>
    <name type="common">Small green plant bug</name>
    <name type="synonym">Lygocoris lucorum</name>
    <dbReference type="NCBI Taxonomy" id="248454"/>
    <lineage>
        <taxon>Eukaryota</taxon>
        <taxon>Metazoa</taxon>
        <taxon>Ecdysozoa</taxon>
        <taxon>Arthropoda</taxon>
        <taxon>Hexapoda</taxon>
        <taxon>Insecta</taxon>
        <taxon>Pterygota</taxon>
        <taxon>Neoptera</taxon>
        <taxon>Paraneoptera</taxon>
        <taxon>Hemiptera</taxon>
        <taxon>Heteroptera</taxon>
        <taxon>Panheteroptera</taxon>
        <taxon>Cimicomorpha</taxon>
        <taxon>Miridae</taxon>
        <taxon>Mirini</taxon>
        <taxon>Apolygus</taxon>
    </lineage>
</organism>
<dbReference type="InterPro" id="IPR016135">
    <property type="entry name" value="UBQ-conjugating_enzyme/RWD"/>
</dbReference>
<feature type="domain" description="UBC core" evidence="1">
    <location>
        <begin position="5"/>
        <end position="146"/>
    </location>
</feature>
<sequence length="146" mass="16900">MSEPQSALLLKKQLAELNKNPVEGFSAGLIDDDDIYRWEVLIIGPPETLYEGGFFKAHLLFPKEYPLRPPRMKFVTEIWHPNIERNGDLILMMKVLPMWMLRKNGEKITPTSKGRSPVALERAKRSVYRKFISLRNQFQAEGAMVQ</sequence>
<comment type="caution">
    <text evidence="2">The sequence shown here is derived from an EMBL/GenBank/DDBJ whole genome shotgun (WGS) entry which is preliminary data.</text>
</comment>
<proteinExistence type="predicted"/>
<dbReference type="PROSITE" id="PS50127">
    <property type="entry name" value="UBC_2"/>
    <property type="match status" value="1"/>
</dbReference>
<evidence type="ECO:0000259" key="1">
    <source>
        <dbReference type="PROSITE" id="PS50127"/>
    </source>
</evidence>
<dbReference type="Proteomes" id="UP000466442">
    <property type="component" value="Linkage Group LG1"/>
</dbReference>
<dbReference type="EMBL" id="WIXP02000001">
    <property type="protein sequence ID" value="KAF6216632.1"/>
    <property type="molecule type" value="Genomic_DNA"/>
</dbReference>
<dbReference type="InterPro" id="IPR050113">
    <property type="entry name" value="Ub_conjugating_enzyme"/>
</dbReference>
<keyword evidence="3" id="KW-1185">Reference proteome</keyword>
<dbReference type="InterPro" id="IPR000608">
    <property type="entry name" value="UBC"/>
</dbReference>
<dbReference type="AlphaFoldDB" id="A0A8S9Y5R9"/>
<name>A0A8S9Y5R9_APOLU</name>
<evidence type="ECO:0000313" key="2">
    <source>
        <dbReference type="EMBL" id="KAF6216632.1"/>
    </source>
</evidence>
<dbReference type="OrthoDB" id="19692at2759"/>
<gene>
    <name evidence="2" type="ORF">GE061_000977</name>
</gene>
<dbReference type="SUPFAM" id="SSF54495">
    <property type="entry name" value="UBC-like"/>
    <property type="match status" value="1"/>
</dbReference>
<dbReference type="Gene3D" id="3.10.110.10">
    <property type="entry name" value="Ubiquitin Conjugating Enzyme"/>
    <property type="match status" value="1"/>
</dbReference>